<evidence type="ECO:0000259" key="6">
    <source>
        <dbReference type="Pfam" id="PF03467"/>
    </source>
</evidence>
<dbReference type="EMBL" id="JANIEX010001488">
    <property type="protein sequence ID" value="KAJ3557374.1"/>
    <property type="molecule type" value="Genomic_DNA"/>
</dbReference>
<dbReference type="AlphaFoldDB" id="A0AAD5YQM4"/>
<dbReference type="GO" id="GO:0005737">
    <property type="term" value="C:cytoplasm"/>
    <property type="evidence" value="ECO:0007669"/>
    <property type="project" value="TreeGrafter"/>
</dbReference>
<evidence type="ECO:0000256" key="2">
    <source>
        <dbReference type="ARBA" id="ARBA00005991"/>
    </source>
</evidence>
<evidence type="ECO:0000256" key="5">
    <source>
        <dbReference type="SAM" id="MobiDB-lite"/>
    </source>
</evidence>
<gene>
    <name evidence="7" type="ORF">NP233_g11760</name>
</gene>
<keyword evidence="4" id="KW-0539">Nucleus</keyword>
<dbReference type="GO" id="GO:0003729">
    <property type="term" value="F:mRNA binding"/>
    <property type="evidence" value="ECO:0007669"/>
    <property type="project" value="TreeGrafter"/>
</dbReference>
<evidence type="ECO:0000313" key="8">
    <source>
        <dbReference type="Proteomes" id="UP001213000"/>
    </source>
</evidence>
<dbReference type="GO" id="GO:0005730">
    <property type="term" value="C:nucleolus"/>
    <property type="evidence" value="ECO:0007669"/>
    <property type="project" value="TreeGrafter"/>
</dbReference>
<reference evidence="7" key="1">
    <citation type="submission" date="2022-07" db="EMBL/GenBank/DDBJ databases">
        <title>Genome Sequence of Leucocoprinus birnbaumii.</title>
        <authorList>
            <person name="Buettner E."/>
        </authorList>
    </citation>
    <scope>NUCLEOTIDE SEQUENCE</scope>
    <source>
        <strain evidence="7">VT141</strain>
    </source>
</reference>
<dbReference type="GO" id="GO:0045727">
    <property type="term" value="P:positive regulation of translation"/>
    <property type="evidence" value="ECO:0007669"/>
    <property type="project" value="TreeGrafter"/>
</dbReference>
<evidence type="ECO:0000256" key="3">
    <source>
        <dbReference type="ARBA" id="ARBA00023161"/>
    </source>
</evidence>
<keyword evidence="3" id="KW-0866">Nonsense-mediated mRNA decay</keyword>
<dbReference type="InterPro" id="IPR012677">
    <property type="entry name" value="Nucleotide-bd_a/b_plait_sf"/>
</dbReference>
<name>A0AAD5YQM4_9AGAR</name>
<sequence length="187" mass="21192">MSAPTPANPQTPSKSKAKKSKDKEKDRERKEKTQLPGERLKIVVRRLPPNLPEEIFWQSVSDWVTDDSVSWKAYYPGKPKKRANKENIPSRAYIAFKTPDQVSVFGRDYDGHKFVDKAGNESYAIVEYAPYQKVPGEKKKPDSRQATIEKDEDYISFIESLNASAATEPLSIETLSAFVTLPTFSSF</sequence>
<evidence type="ECO:0000256" key="4">
    <source>
        <dbReference type="ARBA" id="ARBA00023242"/>
    </source>
</evidence>
<feature type="region of interest" description="Disordered" evidence="5">
    <location>
        <begin position="1"/>
        <end position="37"/>
    </location>
</feature>
<organism evidence="7 8">
    <name type="scientific">Leucocoprinus birnbaumii</name>
    <dbReference type="NCBI Taxonomy" id="56174"/>
    <lineage>
        <taxon>Eukaryota</taxon>
        <taxon>Fungi</taxon>
        <taxon>Dikarya</taxon>
        <taxon>Basidiomycota</taxon>
        <taxon>Agaricomycotina</taxon>
        <taxon>Agaricomycetes</taxon>
        <taxon>Agaricomycetidae</taxon>
        <taxon>Agaricales</taxon>
        <taxon>Agaricineae</taxon>
        <taxon>Agaricaceae</taxon>
        <taxon>Leucocoprinus</taxon>
    </lineage>
</organism>
<protein>
    <recommendedName>
        <fullName evidence="6">UPF3 domain-containing protein</fullName>
    </recommendedName>
</protein>
<comment type="subcellular location">
    <subcellularLocation>
        <location evidence="1">Nucleus</location>
    </subcellularLocation>
</comment>
<dbReference type="InterPro" id="IPR035979">
    <property type="entry name" value="RBD_domain_sf"/>
</dbReference>
<dbReference type="PANTHER" id="PTHR13112:SF0">
    <property type="entry name" value="FI21285P1"/>
    <property type="match status" value="1"/>
</dbReference>
<dbReference type="CDD" id="cd12455">
    <property type="entry name" value="RRM_like_Smg4_UPF3"/>
    <property type="match status" value="1"/>
</dbReference>
<feature type="domain" description="UPF3" evidence="6">
    <location>
        <begin position="38"/>
        <end position="168"/>
    </location>
</feature>
<dbReference type="SUPFAM" id="SSF54928">
    <property type="entry name" value="RNA-binding domain, RBD"/>
    <property type="match status" value="1"/>
</dbReference>
<comment type="similarity">
    <text evidence="2">Belongs to the RENT3 family.</text>
</comment>
<dbReference type="PANTHER" id="PTHR13112">
    <property type="entry name" value="UPF3 REGULATOR OF NONSENSE TRANSCRIPTS-LIKE PROTEIN"/>
    <property type="match status" value="1"/>
</dbReference>
<evidence type="ECO:0000313" key="7">
    <source>
        <dbReference type="EMBL" id="KAJ3557374.1"/>
    </source>
</evidence>
<dbReference type="Pfam" id="PF03467">
    <property type="entry name" value="Smg4_UPF3"/>
    <property type="match status" value="1"/>
</dbReference>
<evidence type="ECO:0000256" key="1">
    <source>
        <dbReference type="ARBA" id="ARBA00004123"/>
    </source>
</evidence>
<dbReference type="Proteomes" id="UP001213000">
    <property type="component" value="Unassembled WGS sequence"/>
</dbReference>
<accession>A0AAD5YQM4</accession>
<dbReference type="InterPro" id="IPR005120">
    <property type="entry name" value="UPF3_dom"/>
</dbReference>
<feature type="compositionally biased region" description="Basic and acidic residues" evidence="5">
    <location>
        <begin position="21"/>
        <end position="37"/>
    </location>
</feature>
<keyword evidence="8" id="KW-1185">Reference proteome</keyword>
<dbReference type="InterPro" id="IPR039722">
    <property type="entry name" value="Upf3"/>
</dbReference>
<dbReference type="Gene3D" id="3.30.70.330">
    <property type="match status" value="1"/>
</dbReference>
<dbReference type="GO" id="GO:0000184">
    <property type="term" value="P:nuclear-transcribed mRNA catabolic process, nonsense-mediated decay"/>
    <property type="evidence" value="ECO:0007669"/>
    <property type="project" value="UniProtKB-KW"/>
</dbReference>
<proteinExistence type="inferred from homology"/>
<comment type="caution">
    <text evidence="7">The sequence shown here is derived from an EMBL/GenBank/DDBJ whole genome shotgun (WGS) entry which is preliminary data.</text>
</comment>